<feature type="modified residue" description="4-aspartylphosphate" evidence="6">
    <location>
        <position position="642"/>
    </location>
</feature>
<dbReference type="CDD" id="cd17546">
    <property type="entry name" value="REC_hyHK_CKI1_RcsC-like"/>
    <property type="match status" value="1"/>
</dbReference>
<reference evidence="10" key="1">
    <citation type="journal article" date="2014" name="Int. J. Syst. Evol. Microbiol.">
        <title>Complete genome sequence of Corynebacterium casei LMG S-19264T (=DSM 44701T), isolated from a smear-ripened cheese.</title>
        <authorList>
            <consortium name="US DOE Joint Genome Institute (JGI-PGF)"/>
            <person name="Walter F."/>
            <person name="Albersmeier A."/>
            <person name="Kalinowski J."/>
            <person name="Ruckert C."/>
        </authorList>
    </citation>
    <scope>NUCLEOTIDE SEQUENCE</scope>
    <source>
        <strain evidence="10">KCTC 23224</strain>
    </source>
</reference>
<keyword evidence="7" id="KW-1133">Transmembrane helix</keyword>
<gene>
    <name evidence="10" type="ORF">GCM10008106_04810</name>
</gene>
<evidence type="ECO:0000259" key="9">
    <source>
        <dbReference type="PROSITE" id="PS50110"/>
    </source>
</evidence>
<dbReference type="InterPro" id="IPR001789">
    <property type="entry name" value="Sig_transdc_resp-reg_receiver"/>
</dbReference>
<evidence type="ECO:0000256" key="7">
    <source>
        <dbReference type="SAM" id="Phobius"/>
    </source>
</evidence>
<dbReference type="Gene3D" id="3.30.565.10">
    <property type="entry name" value="Histidine kinase-like ATPase, C-terminal domain"/>
    <property type="match status" value="1"/>
</dbReference>
<dbReference type="InterPro" id="IPR004358">
    <property type="entry name" value="Sig_transdc_His_kin-like_C"/>
</dbReference>
<dbReference type="InterPro" id="IPR011006">
    <property type="entry name" value="CheY-like_superfamily"/>
</dbReference>
<dbReference type="InterPro" id="IPR036890">
    <property type="entry name" value="HATPase_C_sf"/>
</dbReference>
<keyword evidence="3 6" id="KW-0597">Phosphoprotein</keyword>
<evidence type="ECO:0000256" key="4">
    <source>
        <dbReference type="ARBA" id="ARBA00022679"/>
    </source>
</evidence>
<dbReference type="InterPro" id="IPR003661">
    <property type="entry name" value="HisK_dim/P_dom"/>
</dbReference>
<protein>
    <recommendedName>
        <fullName evidence="2">histidine kinase</fullName>
        <ecNumber evidence="2">2.7.13.3</ecNumber>
    </recommendedName>
</protein>
<dbReference type="PROSITE" id="PS50110">
    <property type="entry name" value="RESPONSE_REGULATORY"/>
    <property type="match status" value="1"/>
</dbReference>
<sequence>MAQQRIQSKFQVGKKVIIGFVLATVLVVGVSIVTFFSIQKLLSTVENLTEPNEKLRQLNGLMADVYLLDMSKTERTSDKDSVLEETERRIKERLDWLKTHADDSLEVQSFEKISMDLSELLVVYAGLEEVRYNLTSRTFSEEALVNIERRIKRQQELSEMQFLGRIRNRDFLSEITLPEKKEDSLQLSTENLELDEDFVEIFRELGEQENRANEDRKSTKPAETTDAALEALKAFMTKMYQDEQRLRQNFVILENKLINKNKEVFYQIQQLISSMQRELLAEYKAKNDSAYELTFFVSIILGVMIFLGVVGSLGFVNSILTEIKKGVQYRAKLEEAKQKSDDLAKAKQDFLANMSHEIRNPLHAIQGYQEALQKITQDKKQIEYLKMIGFASDTLVNIVNDILDFSKLEAGKIHIEQTSFDAVSLFSSLREFYSLRADEKYLDFIWGMDLPKGAWLVGDQLRISQIMNNLLSNALKFTAEGFVKTSLSVDSGQWLIIEVEDSGMGMSDEIQANIFQEFNQGDSSITRQFGGTGLGLAITKRLIELLGGEITFQSEQGKGTTFRVNLPIQLEEAPVIESQINENLQVSLKGLRVLLVDDDRIGLRLLKNLLESKGALVVDFQGGVQVLNNLDTAKGLDFAIVDIQMPQVSGIEVLRYLKSHESYAQLPVLAMTANVFVEEERKLSEEGFVSLILKPFNEAQIMEKLVSLGIGFHSSKDSSIVQEEKMIAKSYSTVDVEKFCMGDNELVSEVMVDIIQTTERDLDLLQKANLSHEVSRIREITHQLSSRMRQIHVEAGDLAKDIEVAIKNGNTQTLEDDLQELIQRLLPVLEQLKQDFP</sequence>
<dbReference type="Pfam" id="PF00512">
    <property type="entry name" value="HisKA"/>
    <property type="match status" value="1"/>
</dbReference>
<dbReference type="EMBL" id="BMYF01000002">
    <property type="protein sequence ID" value="GHB27116.1"/>
    <property type="molecule type" value="Genomic_DNA"/>
</dbReference>
<reference evidence="10" key="2">
    <citation type="submission" date="2020-09" db="EMBL/GenBank/DDBJ databases">
        <authorList>
            <person name="Sun Q."/>
            <person name="Kim S."/>
        </authorList>
    </citation>
    <scope>NUCLEOTIDE SEQUENCE</scope>
    <source>
        <strain evidence="10">KCTC 23224</strain>
    </source>
</reference>
<dbReference type="InterPro" id="IPR036097">
    <property type="entry name" value="HisK_dim/P_sf"/>
</dbReference>
<dbReference type="AlphaFoldDB" id="A0A8J3G489"/>
<dbReference type="GO" id="GO:0000155">
    <property type="term" value="F:phosphorelay sensor kinase activity"/>
    <property type="evidence" value="ECO:0007669"/>
    <property type="project" value="InterPro"/>
</dbReference>
<dbReference type="Pfam" id="PF00072">
    <property type="entry name" value="Response_reg"/>
    <property type="match status" value="1"/>
</dbReference>
<dbReference type="InterPro" id="IPR003594">
    <property type="entry name" value="HATPase_dom"/>
</dbReference>
<dbReference type="Gene3D" id="1.20.120.160">
    <property type="entry name" value="HPT domain"/>
    <property type="match status" value="1"/>
</dbReference>
<evidence type="ECO:0000259" key="8">
    <source>
        <dbReference type="PROSITE" id="PS50109"/>
    </source>
</evidence>
<keyword evidence="4" id="KW-0808">Transferase</keyword>
<dbReference type="Gene3D" id="3.40.50.2300">
    <property type="match status" value="1"/>
</dbReference>
<dbReference type="SMART" id="SM00448">
    <property type="entry name" value="REC"/>
    <property type="match status" value="1"/>
</dbReference>
<dbReference type="SUPFAM" id="SSF47384">
    <property type="entry name" value="Homodimeric domain of signal transducing histidine kinase"/>
    <property type="match status" value="1"/>
</dbReference>
<dbReference type="InterPro" id="IPR036641">
    <property type="entry name" value="HPT_dom_sf"/>
</dbReference>
<dbReference type="Pfam" id="PF02518">
    <property type="entry name" value="HATPase_c"/>
    <property type="match status" value="1"/>
</dbReference>
<evidence type="ECO:0000256" key="1">
    <source>
        <dbReference type="ARBA" id="ARBA00000085"/>
    </source>
</evidence>
<dbReference type="Proteomes" id="UP000642809">
    <property type="component" value="Unassembled WGS sequence"/>
</dbReference>
<comment type="caution">
    <text evidence="10">The sequence shown here is derived from an EMBL/GenBank/DDBJ whole genome shotgun (WGS) entry which is preliminary data.</text>
</comment>
<dbReference type="Gene3D" id="1.10.287.130">
    <property type="match status" value="1"/>
</dbReference>
<dbReference type="CDD" id="cd00082">
    <property type="entry name" value="HisKA"/>
    <property type="match status" value="1"/>
</dbReference>
<comment type="catalytic activity">
    <reaction evidence="1">
        <text>ATP + protein L-histidine = ADP + protein N-phospho-L-histidine.</text>
        <dbReference type="EC" id="2.7.13.3"/>
    </reaction>
</comment>
<evidence type="ECO:0000256" key="2">
    <source>
        <dbReference type="ARBA" id="ARBA00012438"/>
    </source>
</evidence>
<feature type="domain" description="Response regulatory" evidence="9">
    <location>
        <begin position="592"/>
        <end position="709"/>
    </location>
</feature>
<feature type="transmembrane region" description="Helical" evidence="7">
    <location>
        <begin position="295"/>
        <end position="320"/>
    </location>
</feature>
<dbReference type="SUPFAM" id="SSF47226">
    <property type="entry name" value="Histidine-containing phosphotransfer domain, HPT domain"/>
    <property type="match status" value="1"/>
</dbReference>
<evidence type="ECO:0000256" key="6">
    <source>
        <dbReference type="PROSITE-ProRule" id="PRU00169"/>
    </source>
</evidence>
<dbReference type="SUPFAM" id="SSF52172">
    <property type="entry name" value="CheY-like"/>
    <property type="match status" value="1"/>
</dbReference>
<keyword evidence="7" id="KW-0812">Transmembrane</keyword>
<evidence type="ECO:0000313" key="10">
    <source>
        <dbReference type="EMBL" id="GHB27116.1"/>
    </source>
</evidence>
<feature type="transmembrane region" description="Helical" evidence="7">
    <location>
        <begin position="16"/>
        <end position="38"/>
    </location>
</feature>
<dbReference type="InterPro" id="IPR005467">
    <property type="entry name" value="His_kinase_dom"/>
</dbReference>
<feature type="domain" description="Histidine kinase" evidence="8">
    <location>
        <begin position="353"/>
        <end position="570"/>
    </location>
</feature>
<keyword evidence="7" id="KW-0472">Membrane</keyword>
<name>A0A8J3G489_9BACT</name>
<keyword evidence="5" id="KW-0418">Kinase</keyword>
<dbReference type="PANTHER" id="PTHR43047">
    <property type="entry name" value="TWO-COMPONENT HISTIDINE PROTEIN KINASE"/>
    <property type="match status" value="1"/>
</dbReference>
<dbReference type="SMART" id="SM00388">
    <property type="entry name" value="HisKA"/>
    <property type="match status" value="1"/>
</dbReference>
<dbReference type="PRINTS" id="PR00344">
    <property type="entry name" value="BCTRLSENSOR"/>
</dbReference>
<dbReference type="PROSITE" id="PS50109">
    <property type="entry name" value="HIS_KIN"/>
    <property type="match status" value="1"/>
</dbReference>
<dbReference type="EC" id="2.7.13.3" evidence="2"/>
<evidence type="ECO:0000313" key="11">
    <source>
        <dbReference type="Proteomes" id="UP000642809"/>
    </source>
</evidence>
<evidence type="ECO:0000256" key="3">
    <source>
        <dbReference type="ARBA" id="ARBA00022553"/>
    </source>
</evidence>
<dbReference type="FunFam" id="3.30.565.10:FF:000010">
    <property type="entry name" value="Sensor histidine kinase RcsC"/>
    <property type="match status" value="1"/>
</dbReference>
<dbReference type="SUPFAM" id="SSF55874">
    <property type="entry name" value="ATPase domain of HSP90 chaperone/DNA topoisomerase II/histidine kinase"/>
    <property type="match status" value="1"/>
</dbReference>
<proteinExistence type="predicted"/>
<keyword evidence="11" id="KW-1185">Reference proteome</keyword>
<dbReference type="RefSeq" id="WP_189578851.1">
    <property type="nucleotide sequence ID" value="NZ_BMYF01000002.1"/>
</dbReference>
<dbReference type="CDD" id="cd16922">
    <property type="entry name" value="HATPase_EvgS-ArcB-TorS-like"/>
    <property type="match status" value="1"/>
</dbReference>
<organism evidence="10 11">
    <name type="scientific">Mongoliitalea lutea</name>
    <dbReference type="NCBI Taxonomy" id="849756"/>
    <lineage>
        <taxon>Bacteria</taxon>
        <taxon>Pseudomonadati</taxon>
        <taxon>Bacteroidota</taxon>
        <taxon>Cytophagia</taxon>
        <taxon>Cytophagales</taxon>
        <taxon>Cyclobacteriaceae</taxon>
        <taxon>Mongoliitalea</taxon>
    </lineage>
</organism>
<accession>A0A8J3G489</accession>
<dbReference type="SMART" id="SM00387">
    <property type="entry name" value="HATPase_c"/>
    <property type="match status" value="1"/>
</dbReference>
<evidence type="ECO:0000256" key="5">
    <source>
        <dbReference type="ARBA" id="ARBA00022777"/>
    </source>
</evidence>